<dbReference type="RefSeq" id="WP_146685913.1">
    <property type="nucleotide sequence ID" value="NZ_LT629750.1"/>
</dbReference>
<keyword evidence="3" id="KW-1185">Reference proteome</keyword>
<dbReference type="PANTHER" id="PTHR42966:SF1">
    <property type="entry name" value="SIALIC ACID SYNTHASE"/>
    <property type="match status" value="1"/>
</dbReference>
<dbReference type="InterPro" id="IPR036732">
    <property type="entry name" value="AFP_Neu5c_C_sf"/>
</dbReference>
<accession>A0A1H1M480</accession>
<dbReference type="EMBL" id="LT629750">
    <property type="protein sequence ID" value="SDR81571.1"/>
    <property type="molecule type" value="Genomic_DNA"/>
</dbReference>
<dbReference type="GO" id="GO:0047444">
    <property type="term" value="F:N-acylneuraminate-9-phosphate synthase activity"/>
    <property type="evidence" value="ECO:0007669"/>
    <property type="project" value="TreeGrafter"/>
</dbReference>
<dbReference type="Pfam" id="PF08666">
    <property type="entry name" value="SAF"/>
    <property type="match status" value="1"/>
</dbReference>
<dbReference type="Proteomes" id="UP000243904">
    <property type="component" value="Chromosome I"/>
</dbReference>
<organism evidence="2 3">
    <name type="scientific">Bradyrhizobium canariense</name>
    <dbReference type="NCBI Taxonomy" id="255045"/>
    <lineage>
        <taxon>Bacteria</taxon>
        <taxon>Pseudomonadati</taxon>
        <taxon>Pseudomonadota</taxon>
        <taxon>Alphaproteobacteria</taxon>
        <taxon>Hyphomicrobiales</taxon>
        <taxon>Nitrobacteraceae</taxon>
        <taxon>Bradyrhizobium</taxon>
    </lineage>
</organism>
<name>A0A1H1M480_9BRAD</name>
<dbReference type="GO" id="GO:0016051">
    <property type="term" value="P:carbohydrate biosynthetic process"/>
    <property type="evidence" value="ECO:0007669"/>
    <property type="project" value="InterPro"/>
</dbReference>
<evidence type="ECO:0000313" key="3">
    <source>
        <dbReference type="Proteomes" id="UP000243904"/>
    </source>
</evidence>
<dbReference type="InterPro" id="IPR013785">
    <property type="entry name" value="Aldolase_TIM"/>
</dbReference>
<proteinExistence type="predicted"/>
<dbReference type="InterPro" id="IPR057736">
    <property type="entry name" value="SAF_PseI/NeuA/NeuB"/>
</dbReference>
<dbReference type="Gene3D" id="3.90.1210.10">
    <property type="entry name" value="Antifreeze-like/N-acetylneuraminic acid synthase C-terminal domain"/>
    <property type="match status" value="1"/>
</dbReference>
<dbReference type="NCBIfam" id="TIGR03569">
    <property type="entry name" value="NeuB_NnaB"/>
    <property type="match status" value="1"/>
</dbReference>
<protein>
    <submittedName>
        <fullName evidence="2">N-acetylneuraminate synthase</fullName>
    </submittedName>
</protein>
<dbReference type="AlphaFoldDB" id="A0A1H1M480"/>
<dbReference type="CDD" id="cd11615">
    <property type="entry name" value="SAF_NeuB_like"/>
    <property type="match status" value="1"/>
</dbReference>
<dbReference type="SUPFAM" id="SSF51569">
    <property type="entry name" value="Aldolase"/>
    <property type="match status" value="1"/>
</dbReference>
<dbReference type="InterPro" id="IPR006190">
    <property type="entry name" value="SAF_AFP_Neu5Ac"/>
</dbReference>
<dbReference type="Pfam" id="PF03102">
    <property type="entry name" value="NeuB"/>
    <property type="match status" value="1"/>
</dbReference>
<dbReference type="Gene3D" id="3.20.20.70">
    <property type="entry name" value="Aldolase class I"/>
    <property type="match status" value="1"/>
</dbReference>
<dbReference type="InterPro" id="IPR051690">
    <property type="entry name" value="PseI-like"/>
</dbReference>
<reference evidence="3" key="1">
    <citation type="submission" date="2016-10" db="EMBL/GenBank/DDBJ databases">
        <authorList>
            <person name="Varghese N."/>
            <person name="Submissions S."/>
        </authorList>
    </citation>
    <scope>NUCLEOTIDE SEQUENCE [LARGE SCALE GENOMIC DNA]</scope>
    <source>
        <strain evidence="3">GAS369</strain>
    </source>
</reference>
<dbReference type="InterPro" id="IPR013132">
    <property type="entry name" value="PseI/NeuA/B-like_N"/>
</dbReference>
<evidence type="ECO:0000259" key="1">
    <source>
        <dbReference type="PROSITE" id="PS50844"/>
    </source>
</evidence>
<dbReference type="InterPro" id="IPR013974">
    <property type="entry name" value="SAF"/>
</dbReference>
<feature type="domain" description="AFP-like" evidence="1">
    <location>
        <begin position="307"/>
        <end position="357"/>
    </location>
</feature>
<dbReference type="SUPFAM" id="SSF51269">
    <property type="entry name" value="AFP III-like domain"/>
    <property type="match status" value="1"/>
</dbReference>
<evidence type="ECO:0000313" key="2">
    <source>
        <dbReference type="EMBL" id="SDR81571.1"/>
    </source>
</evidence>
<dbReference type="PANTHER" id="PTHR42966">
    <property type="entry name" value="N-ACETYLNEURAMINATE SYNTHASE"/>
    <property type="match status" value="1"/>
</dbReference>
<dbReference type="PROSITE" id="PS50844">
    <property type="entry name" value="AFP_LIKE"/>
    <property type="match status" value="1"/>
</dbReference>
<dbReference type="InterPro" id="IPR020007">
    <property type="entry name" value="NeuB/NeuA"/>
</dbReference>
<gene>
    <name evidence="2" type="ORF">SAMN05444158_0084</name>
</gene>
<sequence>MTGHRTLIIAEAGVNHSGSLETALALVDAAADAGADIVKFQTFNANSLAGRSAVKADYQQRTTDASESQRAMLQRLELPQSAHHALIAHARQRGIEFLSTPFDHQSLEFLLSLHLPRIKIGSGDLTNAPLLHLVAQAGATLILSTGMATLGEVEEALGVLAHGYSGSNEAPSIAAFRASWRDPVARRRLAQHVSLLHCTTEYPCPPGDVNLAAMAAMRSAFQLPVGYSDHTDGIEISLAAVALGAGIIEKHLTLDRKAEGPDHAASLEPADFKRMVSAIRNIEAALGDGVKTPRNSEVRNIPVARKSVVAARPLKAGEVLGPADITTKRPGSGRSPIEYWSLIGTATTRPYEADDPL</sequence>